<dbReference type="AlphaFoldDB" id="A0A1E5NY85"/>
<sequence length="684" mass="75947">MWSEVSVDLDGQAPQWVTPPPGEIDKGKMLRWRDEQSQSWPHLAFAAPLPQHRNAAAGRYPWVLLEGFAWDIAVAGLMLVAARRLQRAATSDRCRKAAWGLQAAAWIAFLLALQGVLVRPGYMMVQEFVDHPVVDHYQDRVVWLVVSLTGLALIAFGRPRRSITWAAFAAAVLSALPVLWPPWFGLPWKFQNADFWPERIGSLWLAAAAAALVFLWLLGVAAALQRIAAASWGRSNDHRMRLHGIGFGLAEVSVTAGIWSLIAAYRFWERLSWLSSTKFENPQGVTYDEGVTDELIDFLVWFGLDWATLVWTANWVISAVALLFALRARALATGASPFAPPKQDRLLILLFFPVAVAPAYGWYAGVPATVLSLLLNLAAVTLLLHLGVRHARLTREVAANTGLNELLTPQDRSHFLQAAGRHRELHAQLRRLEKGQHDEEVLNRASIERMLDRLHRWRVSPFIARPAGLPSRVRLPQSVSPIDVVLCWGPHTSWWDNARETARTAGWLGVPATCVMFWAWSIKDGSWAIVMEQRVGLLAAMYHAGSWQITWMAGGFLLGALWRILPGRQGPTKALFVTLAIAAPVLVHLGLVAMTGQARGVADLGCALLLLVLTITGIRIDVVSFTHERPYWRSPIDLLLSVYQMRHVSVQVAYLLAQVAVVLAIWSQVTSGPDPSQMPHDKSP</sequence>
<feature type="transmembrane region" description="Helical" evidence="2">
    <location>
        <begin position="648"/>
        <end position="669"/>
    </location>
</feature>
<dbReference type="Proteomes" id="UP000095759">
    <property type="component" value="Unassembled WGS sequence"/>
</dbReference>
<feature type="transmembrane region" description="Helical" evidence="2">
    <location>
        <begin position="346"/>
        <end position="363"/>
    </location>
</feature>
<comment type="caution">
    <text evidence="3">The sequence shown here is derived from an EMBL/GenBank/DDBJ whole genome shotgun (WGS) entry which is preliminary data.</text>
</comment>
<evidence type="ECO:0000313" key="4">
    <source>
        <dbReference type="Proteomes" id="UP000095759"/>
    </source>
</evidence>
<evidence type="ECO:0000256" key="1">
    <source>
        <dbReference type="SAM" id="MobiDB-lite"/>
    </source>
</evidence>
<protein>
    <submittedName>
        <fullName evidence="3">Uncharacterized protein</fullName>
    </submittedName>
</protein>
<keyword evidence="4" id="KW-1185">Reference proteome</keyword>
<feature type="transmembrane region" description="Helical" evidence="2">
    <location>
        <begin position="163"/>
        <end position="183"/>
    </location>
</feature>
<evidence type="ECO:0000256" key="2">
    <source>
        <dbReference type="SAM" id="Phobius"/>
    </source>
</evidence>
<evidence type="ECO:0000313" key="3">
    <source>
        <dbReference type="EMBL" id="OEJ21227.1"/>
    </source>
</evidence>
<feature type="transmembrane region" description="Helical" evidence="2">
    <location>
        <begin position="574"/>
        <end position="595"/>
    </location>
</feature>
<feature type="transmembrane region" description="Helical" evidence="2">
    <location>
        <begin position="369"/>
        <end position="388"/>
    </location>
</feature>
<organism evidence="3 4">
    <name type="scientific">Streptomyces agglomeratus</name>
    <dbReference type="NCBI Taxonomy" id="285458"/>
    <lineage>
        <taxon>Bacteria</taxon>
        <taxon>Bacillati</taxon>
        <taxon>Actinomycetota</taxon>
        <taxon>Actinomycetes</taxon>
        <taxon>Kitasatosporales</taxon>
        <taxon>Streptomycetaceae</taxon>
        <taxon>Streptomyces</taxon>
    </lineage>
</organism>
<proteinExistence type="predicted"/>
<keyword evidence="2" id="KW-0472">Membrane</keyword>
<dbReference type="InterPro" id="IPR046176">
    <property type="entry name" value="DUF6185"/>
</dbReference>
<feature type="transmembrane region" description="Helical" evidence="2">
    <location>
        <begin position="542"/>
        <end position="562"/>
    </location>
</feature>
<feature type="transmembrane region" description="Helical" evidence="2">
    <location>
        <begin position="137"/>
        <end position="156"/>
    </location>
</feature>
<dbReference type="Pfam" id="PF19683">
    <property type="entry name" value="DUF6185"/>
    <property type="match status" value="1"/>
</dbReference>
<accession>A0A1E5NY85</accession>
<reference evidence="3 4" key="1">
    <citation type="submission" date="2016-08" db="EMBL/GenBank/DDBJ databases">
        <title>Complete genome sequence of Streptomyces agglomeratus strain 6-3-2, a novel anti-MRSA actinomycete isolated from Wuli of Tebit, China.</title>
        <authorList>
            <person name="Chen X."/>
        </authorList>
    </citation>
    <scope>NUCLEOTIDE SEQUENCE [LARGE SCALE GENOMIC DNA]</scope>
    <source>
        <strain evidence="3 4">6-3-2</strain>
    </source>
</reference>
<gene>
    <name evidence="3" type="ORF">AS594_36970</name>
</gene>
<feature type="transmembrane region" description="Helical" evidence="2">
    <location>
        <begin position="306"/>
        <end position="326"/>
    </location>
</feature>
<feature type="transmembrane region" description="Helical" evidence="2">
    <location>
        <begin position="607"/>
        <end position="627"/>
    </location>
</feature>
<name>A0A1E5NY85_9ACTN</name>
<keyword evidence="2" id="KW-1133">Transmembrane helix</keyword>
<feature type="region of interest" description="Disordered" evidence="1">
    <location>
        <begin position="1"/>
        <end position="20"/>
    </location>
</feature>
<feature type="transmembrane region" description="Helical" evidence="2">
    <location>
        <begin position="203"/>
        <end position="224"/>
    </location>
</feature>
<feature type="transmembrane region" description="Helical" evidence="2">
    <location>
        <begin position="68"/>
        <end position="85"/>
    </location>
</feature>
<feature type="transmembrane region" description="Helical" evidence="2">
    <location>
        <begin position="97"/>
        <end position="117"/>
    </location>
</feature>
<keyword evidence="2" id="KW-0812">Transmembrane</keyword>
<feature type="transmembrane region" description="Helical" evidence="2">
    <location>
        <begin position="245"/>
        <end position="268"/>
    </location>
</feature>
<dbReference type="EMBL" id="MEHJ01000002">
    <property type="protein sequence ID" value="OEJ21227.1"/>
    <property type="molecule type" value="Genomic_DNA"/>
</dbReference>
<feature type="transmembrane region" description="Helical" evidence="2">
    <location>
        <begin position="505"/>
        <end position="522"/>
    </location>
</feature>